<evidence type="ECO:0000256" key="11">
    <source>
        <dbReference type="SAM" id="MobiDB-lite"/>
    </source>
</evidence>
<organism evidence="14 15">
    <name type="scientific">Scleroderma citrinum Foug A</name>
    <dbReference type="NCBI Taxonomy" id="1036808"/>
    <lineage>
        <taxon>Eukaryota</taxon>
        <taxon>Fungi</taxon>
        <taxon>Dikarya</taxon>
        <taxon>Basidiomycota</taxon>
        <taxon>Agaricomycotina</taxon>
        <taxon>Agaricomycetes</taxon>
        <taxon>Agaricomycetidae</taxon>
        <taxon>Boletales</taxon>
        <taxon>Sclerodermatineae</taxon>
        <taxon>Sclerodermataceae</taxon>
        <taxon>Scleroderma</taxon>
    </lineage>
</organism>
<reference evidence="15" key="2">
    <citation type="submission" date="2015-01" db="EMBL/GenBank/DDBJ databases">
        <title>Evolutionary Origins and Diversification of the Mycorrhizal Mutualists.</title>
        <authorList>
            <consortium name="DOE Joint Genome Institute"/>
            <consortium name="Mycorrhizal Genomics Consortium"/>
            <person name="Kohler A."/>
            <person name="Kuo A."/>
            <person name="Nagy L.G."/>
            <person name="Floudas D."/>
            <person name="Copeland A."/>
            <person name="Barry K.W."/>
            <person name="Cichocki N."/>
            <person name="Veneault-Fourrey C."/>
            <person name="LaButti K."/>
            <person name="Lindquist E.A."/>
            <person name="Lipzen A."/>
            <person name="Lundell T."/>
            <person name="Morin E."/>
            <person name="Murat C."/>
            <person name="Riley R."/>
            <person name="Ohm R."/>
            <person name="Sun H."/>
            <person name="Tunlid A."/>
            <person name="Henrissat B."/>
            <person name="Grigoriev I.V."/>
            <person name="Hibbett D.S."/>
            <person name="Martin F."/>
        </authorList>
    </citation>
    <scope>NUCLEOTIDE SEQUENCE [LARGE SCALE GENOMIC DNA]</scope>
    <source>
        <strain evidence="15">Foug A</strain>
    </source>
</reference>
<dbReference type="SUPFAM" id="SSF158702">
    <property type="entry name" value="Sec63 N-terminal domain-like"/>
    <property type="match status" value="1"/>
</dbReference>
<dbReference type="InterPro" id="IPR057842">
    <property type="entry name" value="WH_MER3"/>
</dbReference>
<keyword evidence="3" id="KW-0378">Hydrolase</keyword>
<dbReference type="InterPro" id="IPR052247">
    <property type="entry name" value="Meiotic_Crossover_Helicase"/>
</dbReference>
<dbReference type="SUPFAM" id="SSF46785">
    <property type="entry name" value="Winged helix' DNA-binding domain"/>
    <property type="match status" value="1"/>
</dbReference>
<evidence type="ECO:0000256" key="10">
    <source>
        <dbReference type="ARBA" id="ARBA00048988"/>
    </source>
</evidence>
<dbReference type="Gene3D" id="3.40.50.300">
    <property type="entry name" value="P-loop containing nucleotide triphosphate hydrolases"/>
    <property type="match status" value="2"/>
</dbReference>
<dbReference type="PANTHER" id="PTHR47835:SF3">
    <property type="entry name" value="HELICASE FOR MEIOSIS 1"/>
    <property type="match status" value="1"/>
</dbReference>
<dbReference type="InterPro" id="IPR001650">
    <property type="entry name" value="Helicase_C-like"/>
</dbReference>
<dbReference type="GO" id="GO:0016787">
    <property type="term" value="F:hydrolase activity"/>
    <property type="evidence" value="ECO:0007669"/>
    <property type="project" value="UniProtKB-KW"/>
</dbReference>
<evidence type="ECO:0000256" key="3">
    <source>
        <dbReference type="ARBA" id="ARBA00022801"/>
    </source>
</evidence>
<dbReference type="EMBL" id="KN822045">
    <property type="protein sequence ID" value="KIM62019.1"/>
    <property type="molecule type" value="Genomic_DNA"/>
</dbReference>
<feature type="region of interest" description="Disordered" evidence="11">
    <location>
        <begin position="1"/>
        <end position="21"/>
    </location>
</feature>
<gene>
    <name evidence="14" type="ORF">SCLCIDRAFT_842174</name>
</gene>
<dbReference type="Pfam" id="PF00270">
    <property type="entry name" value="DEAD"/>
    <property type="match status" value="1"/>
</dbReference>
<dbReference type="PANTHER" id="PTHR47835">
    <property type="entry name" value="HFM1, ATP DEPENDENT DNA HELICASE HOMOLOG"/>
    <property type="match status" value="1"/>
</dbReference>
<dbReference type="Gene3D" id="1.10.3380.10">
    <property type="entry name" value="Sec63 N-terminal domain-like domain"/>
    <property type="match status" value="1"/>
</dbReference>
<dbReference type="OrthoDB" id="5575at2759"/>
<dbReference type="GO" id="GO:0003676">
    <property type="term" value="F:nucleic acid binding"/>
    <property type="evidence" value="ECO:0007669"/>
    <property type="project" value="InterPro"/>
</dbReference>
<evidence type="ECO:0000256" key="2">
    <source>
        <dbReference type="ARBA" id="ARBA00022741"/>
    </source>
</evidence>
<feature type="domain" description="Helicase ATP-binding" evidence="12">
    <location>
        <begin position="134"/>
        <end position="313"/>
    </location>
</feature>
<comment type="similarity">
    <text evidence="1">Belongs to the helicase family. SKI2 subfamily.</text>
</comment>
<dbReference type="InterPro" id="IPR036390">
    <property type="entry name" value="WH_DNA-bd_sf"/>
</dbReference>
<keyword evidence="7" id="KW-0469">Meiosis</keyword>
<dbReference type="InParanoid" id="A0A0C3E0J3"/>
<keyword evidence="5" id="KW-0067">ATP-binding</keyword>
<name>A0A0C3E0J3_9AGAM</name>
<evidence type="ECO:0000259" key="13">
    <source>
        <dbReference type="PROSITE" id="PS51194"/>
    </source>
</evidence>
<comment type="catalytic activity">
    <reaction evidence="10">
        <text>ATP + H2O = ADP + phosphate + H(+)</text>
        <dbReference type="Rhea" id="RHEA:13065"/>
        <dbReference type="ChEBI" id="CHEBI:15377"/>
        <dbReference type="ChEBI" id="CHEBI:15378"/>
        <dbReference type="ChEBI" id="CHEBI:30616"/>
        <dbReference type="ChEBI" id="CHEBI:43474"/>
        <dbReference type="ChEBI" id="CHEBI:456216"/>
        <dbReference type="EC" id="5.6.2.4"/>
    </reaction>
</comment>
<dbReference type="GO" id="GO:0051321">
    <property type="term" value="P:meiotic cell cycle"/>
    <property type="evidence" value="ECO:0007669"/>
    <property type="project" value="UniProtKB-KW"/>
</dbReference>
<feature type="region of interest" description="Disordered" evidence="11">
    <location>
        <begin position="71"/>
        <end position="104"/>
    </location>
</feature>
<evidence type="ECO:0000256" key="7">
    <source>
        <dbReference type="ARBA" id="ARBA00023254"/>
    </source>
</evidence>
<evidence type="ECO:0000256" key="1">
    <source>
        <dbReference type="ARBA" id="ARBA00010140"/>
    </source>
</evidence>
<dbReference type="Pfam" id="PF02889">
    <property type="entry name" value="Sec63"/>
    <property type="match status" value="1"/>
</dbReference>
<dbReference type="InterPro" id="IPR036388">
    <property type="entry name" value="WH-like_DNA-bd_sf"/>
</dbReference>
<dbReference type="HOGENOM" id="CLU_000335_0_1_1"/>
<dbReference type="GO" id="GO:0005524">
    <property type="term" value="F:ATP binding"/>
    <property type="evidence" value="ECO:0007669"/>
    <property type="project" value="UniProtKB-KW"/>
</dbReference>
<protein>
    <recommendedName>
        <fullName evidence="9">DNA 3'-5' helicase</fullName>
        <ecNumber evidence="9">5.6.2.4</ecNumber>
    </recommendedName>
</protein>
<dbReference type="PROSITE" id="PS51192">
    <property type="entry name" value="HELICASE_ATP_BIND_1"/>
    <property type="match status" value="1"/>
</dbReference>
<dbReference type="GO" id="GO:0043138">
    <property type="term" value="F:3'-5' DNA helicase activity"/>
    <property type="evidence" value="ECO:0007669"/>
    <property type="project" value="UniProtKB-EC"/>
</dbReference>
<evidence type="ECO:0000256" key="9">
    <source>
        <dbReference type="ARBA" id="ARBA00034808"/>
    </source>
</evidence>
<evidence type="ECO:0000256" key="4">
    <source>
        <dbReference type="ARBA" id="ARBA00022806"/>
    </source>
</evidence>
<dbReference type="EC" id="5.6.2.4" evidence="9"/>
<accession>A0A0C3E0J3</accession>
<evidence type="ECO:0000313" key="15">
    <source>
        <dbReference type="Proteomes" id="UP000053989"/>
    </source>
</evidence>
<evidence type="ECO:0000259" key="12">
    <source>
        <dbReference type="PROSITE" id="PS51192"/>
    </source>
</evidence>
<dbReference type="Pfam" id="PF23445">
    <property type="entry name" value="WHD_SNRNP200"/>
    <property type="match status" value="1"/>
</dbReference>
<feature type="domain" description="Helicase C-terminal" evidence="13">
    <location>
        <begin position="349"/>
        <end position="544"/>
    </location>
</feature>
<dbReference type="Proteomes" id="UP000053989">
    <property type="component" value="Unassembled WGS sequence"/>
</dbReference>
<evidence type="ECO:0000256" key="6">
    <source>
        <dbReference type="ARBA" id="ARBA00023235"/>
    </source>
</evidence>
<reference evidence="14 15" key="1">
    <citation type="submission" date="2014-04" db="EMBL/GenBank/DDBJ databases">
        <authorList>
            <consortium name="DOE Joint Genome Institute"/>
            <person name="Kuo A."/>
            <person name="Kohler A."/>
            <person name="Nagy L.G."/>
            <person name="Floudas D."/>
            <person name="Copeland A."/>
            <person name="Barry K.W."/>
            <person name="Cichocki N."/>
            <person name="Veneault-Fourrey C."/>
            <person name="LaButti K."/>
            <person name="Lindquist E.A."/>
            <person name="Lipzen A."/>
            <person name="Lundell T."/>
            <person name="Morin E."/>
            <person name="Murat C."/>
            <person name="Sun H."/>
            <person name="Tunlid A."/>
            <person name="Henrissat B."/>
            <person name="Grigoriev I.V."/>
            <person name="Hibbett D.S."/>
            <person name="Martin F."/>
            <person name="Nordberg H.P."/>
            <person name="Cantor M.N."/>
            <person name="Hua S.X."/>
        </authorList>
    </citation>
    <scope>NUCLEOTIDE SEQUENCE [LARGE SCALE GENOMIC DNA]</scope>
    <source>
        <strain evidence="14 15">Foug A</strain>
    </source>
</reference>
<keyword evidence="6" id="KW-0413">Isomerase</keyword>
<dbReference type="SMART" id="SM00973">
    <property type="entry name" value="Sec63"/>
    <property type="match status" value="1"/>
</dbReference>
<dbReference type="SMART" id="SM00490">
    <property type="entry name" value="HELICc"/>
    <property type="match status" value="1"/>
</dbReference>
<dbReference type="FunFam" id="1.10.10.10:FF:000012">
    <property type="entry name" value="U5 small nuclear ribonucleoprotein helicase"/>
    <property type="match status" value="1"/>
</dbReference>
<dbReference type="InterPro" id="IPR004179">
    <property type="entry name" value="Sec63-dom"/>
</dbReference>
<dbReference type="InterPro" id="IPR027417">
    <property type="entry name" value="P-loop_NTPase"/>
</dbReference>
<dbReference type="STRING" id="1036808.A0A0C3E0J3"/>
<evidence type="ECO:0000256" key="8">
    <source>
        <dbReference type="ARBA" id="ARBA00034617"/>
    </source>
</evidence>
<sequence>MFHSNASVGTGNGPTSGYLPYSSGGDDSPFWASQEFARENFGSEISQLDRRSAGHRMHGSQRWVKKQALQGSSDGPFLSGSHSAQLPVNPRHSSEANPVHSPGVRLRPVSDLPDRYRSVFKFGVFNPIQSACMDKVLHSQENLIISAPTGSGKTVLFELAIIRMLTQSTSKPQAMKCVYVAPTKALCTEKYREWTTKFGGLGIKSCELTGDTHLFGMDIWGEAKNTQIIVTTAEKWDSITRNWDEHARILGKIKLFLVDEVHILNESRGSTLEVVISRMKGRGSAIRFLLVSATVPNIEDIANWIGSDDGSRPATVFQFGEEFRPCRLEKFVYGIPRPKGQNDFVYAHTLDRRLFGFLQQHSQDKPILVFCPTRKGTVEAAKQLAIDYEEAMKARNPLPWSLPTRIDANFHDKDLATLTTMGVAVHHAGLNLDDRKMVEALYLRKTLRVLVATSTLAVGVNLPAHIVVIKGVKLYQNGETKEYSDLEVLQMMGRAGRPQFDHEGIAIILCESELQSKYRALVQGTTTIESSLHRNLVEHLNSEICLGAITDCKNAKDWLCRSFFFCRIQKNPQHYDIGKVENETWQEKIDSIVMEAINTLRDTQLITYNEKDGMLCSTEYGDIMSKCYVRQATMRLILELPDSANLRQILEMMSSTEELANVKLRGGERQMYEKIRQHNDIRFPIRKISTAKDKIFLLVQAILAGLPLSSPEFKASDSQPYLEAISIFRHLSRIVAAITDVAVVKRRGAQVKYALELARCLHAKAWEDHPLVLRQIEHIGDKSAKILAENGINSIQKLMQTSSFRIEELLNRRPPFGSEVLAAAREFPRYTLITKEIRSTPSNGKKPVEVELLVECSLILDATAPQKAKELKRIGTEKTTLLTLTSDLAFIDFRRTFTKTLVNKKVFTVTAQLTKPSQAINVYISSDTFAGVTVTATHRPAIAPSKYPMKDTRPLTSIGLEDVPEFWDVNISDDEGTCAVPVKDLTTKSCSMLHRF</sequence>
<keyword evidence="2" id="KW-0547">Nucleotide-binding</keyword>
<evidence type="ECO:0000256" key="5">
    <source>
        <dbReference type="ARBA" id="ARBA00022840"/>
    </source>
</evidence>
<dbReference type="SUPFAM" id="SSF52540">
    <property type="entry name" value="P-loop containing nucleoside triphosphate hydrolases"/>
    <property type="match status" value="1"/>
</dbReference>
<dbReference type="PROSITE" id="PS51194">
    <property type="entry name" value="HELICASE_CTER"/>
    <property type="match status" value="1"/>
</dbReference>
<dbReference type="InterPro" id="IPR011545">
    <property type="entry name" value="DEAD/DEAH_box_helicase_dom"/>
</dbReference>
<dbReference type="CDD" id="cd18795">
    <property type="entry name" value="SF2_C_Ski2"/>
    <property type="match status" value="1"/>
</dbReference>
<feature type="compositionally biased region" description="Polar residues" evidence="11">
    <location>
        <begin position="1"/>
        <end position="15"/>
    </location>
</feature>
<comment type="catalytic activity">
    <reaction evidence="8">
        <text>Couples ATP hydrolysis with the unwinding of duplex DNA by translocating in the 3'-5' direction.</text>
        <dbReference type="EC" id="5.6.2.4"/>
    </reaction>
</comment>
<keyword evidence="4" id="KW-0347">Helicase</keyword>
<dbReference type="InterPro" id="IPR014001">
    <property type="entry name" value="Helicase_ATP-bd"/>
</dbReference>
<proteinExistence type="inferred from homology"/>
<dbReference type="Pfam" id="PF00271">
    <property type="entry name" value="Helicase_C"/>
    <property type="match status" value="1"/>
</dbReference>
<dbReference type="SMART" id="SM00487">
    <property type="entry name" value="DEXDc"/>
    <property type="match status" value="1"/>
</dbReference>
<dbReference type="Gene3D" id="1.10.10.10">
    <property type="entry name" value="Winged helix-like DNA-binding domain superfamily/Winged helix DNA-binding domain"/>
    <property type="match status" value="1"/>
</dbReference>
<evidence type="ECO:0000313" key="14">
    <source>
        <dbReference type="EMBL" id="KIM62019.1"/>
    </source>
</evidence>
<dbReference type="AlphaFoldDB" id="A0A0C3E0J3"/>
<keyword evidence="15" id="KW-1185">Reference proteome</keyword>